<dbReference type="Ensembl" id="ENSAPET00000013869.1">
    <property type="protein sequence ID" value="ENSAPEP00000013511.1"/>
    <property type="gene ID" value="ENSAPEG00000009232.1"/>
</dbReference>
<evidence type="ECO:0000256" key="5">
    <source>
        <dbReference type="ARBA" id="ARBA00023180"/>
    </source>
</evidence>
<feature type="disulfide bond" evidence="9">
    <location>
        <begin position="60"/>
        <end position="124"/>
    </location>
</feature>
<keyword evidence="1" id="KW-0732">Signal</keyword>
<evidence type="ECO:0000256" key="1">
    <source>
        <dbReference type="ARBA" id="ARBA00022729"/>
    </source>
</evidence>
<keyword evidence="12" id="KW-1185">Reference proteome</keyword>
<organism evidence="11 12">
    <name type="scientific">Amphiprion percula</name>
    <name type="common">Orange clownfish</name>
    <name type="synonym">Lutjanus percula</name>
    <dbReference type="NCBI Taxonomy" id="161767"/>
    <lineage>
        <taxon>Eukaryota</taxon>
        <taxon>Metazoa</taxon>
        <taxon>Chordata</taxon>
        <taxon>Craniata</taxon>
        <taxon>Vertebrata</taxon>
        <taxon>Euteleostomi</taxon>
        <taxon>Actinopterygii</taxon>
        <taxon>Neopterygii</taxon>
        <taxon>Teleostei</taxon>
        <taxon>Neoteleostei</taxon>
        <taxon>Acanthomorphata</taxon>
        <taxon>Ovalentaria</taxon>
        <taxon>Pomacentridae</taxon>
        <taxon>Amphiprion</taxon>
    </lineage>
</organism>
<evidence type="ECO:0000256" key="9">
    <source>
        <dbReference type="PROSITE-ProRule" id="PRU00196"/>
    </source>
</evidence>
<evidence type="ECO:0000313" key="12">
    <source>
        <dbReference type="Proteomes" id="UP000265080"/>
    </source>
</evidence>
<keyword evidence="4" id="KW-0675">Receptor</keyword>
<dbReference type="InterPro" id="IPR001190">
    <property type="entry name" value="SRCR"/>
</dbReference>
<evidence type="ECO:0000256" key="7">
    <source>
        <dbReference type="ARBA" id="ARBA00064153"/>
    </source>
</evidence>
<dbReference type="GeneTree" id="ENSGT00940000163299"/>
<dbReference type="Pfam" id="PF00530">
    <property type="entry name" value="SRCR"/>
    <property type="match status" value="3"/>
</dbReference>
<dbReference type="SMART" id="SM00202">
    <property type="entry name" value="SR"/>
    <property type="match status" value="3"/>
</dbReference>
<dbReference type="FunFam" id="3.10.250.10:FF:000006">
    <property type="entry name" value="neurotrypsin isoform X2"/>
    <property type="match status" value="1"/>
</dbReference>
<dbReference type="PROSITE" id="PS00420">
    <property type="entry name" value="SRCR_1"/>
    <property type="match status" value="1"/>
</dbReference>
<comment type="function">
    <text evidence="6">Binds to extracellular matrix proteins. Binds to pathogen-associated molecular patterns (PAMPs) present on the cell walls of Gram-positive and Gram-negative bacteria and fungi, behaving as a pattern recognition receptor (PRR). Induces bacterial and fungal aggregation and subsequent inhibition of PAMP-induced cytokine release. Does not possess intrinsic bactericidal activity. May play a role in the innate defense and homeostasis of certain epithelial surfaces.</text>
</comment>
<feature type="domain" description="SRCR" evidence="10">
    <location>
        <begin position="246"/>
        <end position="346"/>
    </location>
</feature>
<feature type="domain" description="SRCR" evidence="10">
    <location>
        <begin position="35"/>
        <end position="135"/>
    </location>
</feature>
<proteinExistence type="predicted"/>
<dbReference type="FunFam" id="3.10.250.10:FF:000007">
    <property type="entry name" value="Soluble scavenger receptor cysteine-rich domain-containing protein SSC5D"/>
    <property type="match status" value="1"/>
</dbReference>
<feature type="disulfide bond" evidence="9">
    <location>
        <begin position="271"/>
        <end position="335"/>
    </location>
</feature>
<comment type="caution">
    <text evidence="9">Lacks conserved residue(s) required for the propagation of feature annotation.</text>
</comment>
<keyword evidence="5" id="KW-0325">Glycoprotein</keyword>
<dbReference type="FunFam" id="3.10.250.10:FF:000003">
    <property type="entry name" value="Deleted in malignant brain tumors 1"/>
    <property type="match status" value="1"/>
</dbReference>
<sequence length="351" mass="37437">MLCLRCVLLCLHCVYIVFTLCFVVLTLCLGRSPTVRLVNGTDRCSGRVEVLHDGQWGTVCDDEWDIKDAQVVCRAMDCGTAQTAKSGAFFGEGQGDIWLDDVNCFGNETSLQHCKRPSFGENNCGHSEDAGTNQCIDRRVLLEVRLANGKDECSGRVEVRHGDVWSTVCDAGWTVDKAQAVCDLLECGRAVTVPGATQFGQGSGSVATADDCFSNATNLQQCSARGFRTATCGHQQDAGAVCAAQVRLAGGATQCSGRVEVFYKGQWGTVCDDEWELSGADVVCRQLGCGHAISAPTSAHFGQGSGPIWLDNVECSGQESALSHCTHLGFGEHNCGHGEDSSAICLGRRSF</sequence>
<reference evidence="11 12" key="1">
    <citation type="submission" date="2018-03" db="EMBL/GenBank/DDBJ databases">
        <title>Finding Nemo's genes: A chromosome-scale reference assembly of the genome of the orange clownfish Amphiprion percula.</title>
        <authorList>
            <person name="Lehmann R."/>
        </authorList>
    </citation>
    <scope>NUCLEOTIDE SEQUENCE</scope>
</reference>
<evidence type="ECO:0000256" key="8">
    <source>
        <dbReference type="ARBA" id="ARBA00069168"/>
    </source>
</evidence>
<dbReference type="Proteomes" id="UP000265080">
    <property type="component" value="Chromosome 11"/>
</dbReference>
<keyword evidence="3 9" id="KW-1015">Disulfide bond</keyword>
<name>A0A3P8SNG3_AMPPE</name>
<dbReference type="PANTHER" id="PTHR48071">
    <property type="entry name" value="SRCR DOMAIN-CONTAINING PROTEIN"/>
    <property type="match status" value="1"/>
</dbReference>
<dbReference type="GO" id="GO:0016020">
    <property type="term" value="C:membrane"/>
    <property type="evidence" value="ECO:0007669"/>
    <property type="project" value="InterPro"/>
</dbReference>
<reference evidence="11" key="2">
    <citation type="submission" date="2025-08" db="UniProtKB">
        <authorList>
            <consortium name="Ensembl"/>
        </authorList>
    </citation>
    <scope>IDENTIFICATION</scope>
</reference>
<accession>A0A3P8SNG3</accession>
<protein>
    <recommendedName>
        <fullName evidence="8">Soluble scavenger receptor cysteine-rich domain-containing protein SSC5D</fullName>
    </recommendedName>
</protein>
<dbReference type="InterPro" id="IPR036772">
    <property type="entry name" value="SRCR-like_dom_sf"/>
</dbReference>
<evidence type="ECO:0000256" key="6">
    <source>
        <dbReference type="ARBA" id="ARBA00058074"/>
    </source>
</evidence>
<evidence type="ECO:0000256" key="4">
    <source>
        <dbReference type="ARBA" id="ARBA00023170"/>
    </source>
</evidence>
<evidence type="ECO:0000256" key="2">
    <source>
        <dbReference type="ARBA" id="ARBA00022737"/>
    </source>
</evidence>
<dbReference type="SUPFAM" id="SSF56487">
    <property type="entry name" value="SRCR-like"/>
    <property type="match status" value="3"/>
</dbReference>
<comment type="subunit">
    <text evidence="7">Interacts with LGALS1 and laminin.</text>
</comment>
<dbReference type="Gene3D" id="3.10.250.10">
    <property type="entry name" value="SRCR-like domain"/>
    <property type="match status" value="3"/>
</dbReference>
<dbReference type="AlphaFoldDB" id="A0A3P8SNG3"/>
<feature type="disulfide bond" evidence="9">
    <location>
        <begin position="212"/>
        <end position="222"/>
    </location>
</feature>
<feature type="disulfide bond" evidence="9">
    <location>
        <begin position="315"/>
        <end position="325"/>
    </location>
</feature>
<dbReference type="PRINTS" id="PR00258">
    <property type="entry name" value="SPERACTRCPTR"/>
</dbReference>
<keyword evidence="2" id="KW-0677">Repeat</keyword>
<feature type="domain" description="SRCR" evidence="10">
    <location>
        <begin position="144"/>
        <end position="243"/>
    </location>
</feature>
<dbReference type="PANTHER" id="PTHR48071:SF27">
    <property type="entry name" value="SCAVENGER RECEPTOR CYSTEINE-RICH TYPE 1 PROTEIN M130-LIKE"/>
    <property type="match status" value="1"/>
</dbReference>
<feature type="disulfide bond" evidence="9">
    <location>
        <begin position="284"/>
        <end position="345"/>
    </location>
</feature>
<evidence type="ECO:0000259" key="10">
    <source>
        <dbReference type="PROSITE" id="PS50287"/>
    </source>
</evidence>
<dbReference type="PROSITE" id="PS50287">
    <property type="entry name" value="SRCR_2"/>
    <property type="match status" value="3"/>
</dbReference>
<reference evidence="11" key="3">
    <citation type="submission" date="2025-09" db="UniProtKB">
        <authorList>
            <consortium name="Ensembl"/>
        </authorList>
    </citation>
    <scope>IDENTIFICATION</scope>
</reference>
<feature type="disulfide bond" evidence="9">
    <location>
        <begin position="104"/>
        <end position="114"/>
    </location>
</feature>
<evidence type="ECO:0000256" key="3">
    <source>
        <dbReference type="ARBA" id="ARBA00023157"/>
    </source>
</evidence>
<evidence type="ECO:0000313" key="11">
    <source>
        <dbReference type="Ensembl" id="ENSAPEP00000013511.1"/>
    </source>
</evidence>